<evidence type="ECO:0000313" key="6">
    <source>
        <dbReference type="EMBL" id="RDV24432.1"/>
    </source>
</evidence>
<feature type="domain" description="Glycosyltransferase 2-like" evidence="5">
    <location>
        <begin position="2"/>
        <end position="158"/>
    </location>
</feature>
<keyword evidence="4" id="KW-1133">Transmembrane helix</keyword>
<reference evidence="7" key="1">
    <citation type="submission" date="2018-08" db="EMBL/GenBank/DDBJ databases">
        <authorList>
            <person name="Zhang J."/>
            <person name="Du Z.-J."/>
        </authorList>
    </citation>
    <scope>NUCLEOTIDE SEQUENCE [LARGE SCALE GENOMIC DNA]</scope>
    <source>
        <strain evidence="7">KCTC 52655</strain>
    </source>
</reference>
<dbReference type="Proteomes" id="UP000256561">
    <property type="component" value="Unassembled WGS sequence"/>
</dbReference>
<evidence type="ECO:0000259" key="5">
    <source>
        <dbReference type="Pfam" id="PF00535"/>
    </source>
</evidence>
<keyword evidence="3 6" id="KW-0808">Transferase</keyword>
<accession>A0A3D8M5K4</accession>
<keyword evidence="2" id="KW-0328">Glycosyltransferase</keyword>
<comment type="caution">
    <text evidence="6">The sequence shown here is derived from an EMBL/GenBank/DDBJ whole genome shotgun (WGS) entry which is preliminary data.</text>
</comment>
<feature type="transmembrane region" description="Helical" evidence="4">
    <location>
        <begin position="234"/>
        <end position="251"/>
    </location>
</feature>
<dbReference type="PANTHER" id="PTHR43685:SF5">
    <property type="entry name" value="GLYCOSYLTRANSFERASE EPSE-RELATED"/>
    <property type="match status" value="1"/>
</dbReference>
<keyword evidence="4" id="KW-0812">Transmembrane</keyword>
<dbReference type="Gene3D" id="3.90.550.10">
    <property type="entry name" value="Spore Coat Polysaccharide Biosynthesis Protein SpsA, Chain A"/>
    <property type="match status" value="1"/>
</dbReference>
<dbReference type="InterPro" id="IPR029044">
    <property type="entry name" value="Nucleotide-diphossugar_trans"/>
</dbReference>
<dbReference type="InterPro" id="IPR050834">
    <property type="entry name" value="Glycosyltransf_2"/>
</dbReference>
<evidence type="ECO:0000313" key="7">
    <source>
        <dbReference type="Proteomes" id="UP000256561"/>
    </source>
</evidence>
<organism evidence="6 7">
    <name type="scientific">Alteromonas aestuariivivens</name>
    <dbReference type="NCBI Taxonomy" id="1938339"/>
    <lineage>
        <taxon>Bacteria</taxon>
        <taxon>Pseudomonadati</taxon>
        <taxon>Pseudomonadota</taxon>
        <taxon>Gammaproteobacteria</taxon>
        <taxon>Alteromonadales</taxon>
        <taxon>Alteromonadaceae</taxon>
        <taxon>Alteromonas/Salinimonas group</taxon>
        <taxon>Alteromonas</taxon>
    </lineage>
</organism>
<keyword evidence="7" id="KW-1185">Reference proteome</keyword>
<dbReference type="SUPFAM" id="SSF53448">
    <property type="entry name" value="Nucleotide-diphospho-sugar transferases"/>
    <property type="match status" value="1"/>
</dbReference>
<sequence length="273" mass="31715">MAVYREDNPGWVEQAIASIIGQTYTEFALIIVIDGEIGASLYETIQSFAESDNRLVLLKNHKNFGLAQSMNHAIEWGFTLSPRYFVRMDADDVATLNRLARQIGYLEHHKNIAILGSSLTEIDENGKKVGARVMPASHLQIVRMLPRRCSMNHPTVTIRYDVFHDGFRYDSSLRNTQDYFLWIELAQNGYLFRNLKDKLLKFRRVNDFYKRRGLGKSFNEFKARMFAMKSLRKYSAWNLGYACGVLVLRLMPAQMVKLAYKLDRLLLEKYVKH</sequence>
<dbReference type="Pfam" id="PF00535">
    <property type="entry name" value="Glycos_transf_2"/>
    <property type="match status" value="1"/>
</dbReference>
<keyword evidence="4" id="KW-0472">Membrane</keyword>
<evidence type="ECO:0000256" key="2">
    <source>
        <dbReference type="ARBA" id="ARBA00022676"/>
    </source>
</evidence>
<dbReference type="OrthoDB" id="9801954at2"/>
<dbReference type="EMBL" id="QRHA01000011">
    <property type="protein sequence ID" value="RDV24432.1"/>
    <property type="molecule type" value="Genomic_DNA"/>
</dbReference>
<dbReference type="InterPro" id="IPR001173">
    <property type="entry name" value="Glyco_trans_2-like"/>
</dbReference>
<evidence type="ECO:0000256" key="3">
    <source>
        <dbReference type="ARBA" id="ARBA00022679"/>
    </source>
</evidence>
<protein>
    <submittedName>
        <fullName evidence="6">Glycosyltransferase</fullName>
    </submittedName>
</protein>
<dbReference type="GO" id="GO:0016757">
    <property type="term" value="F:glycosyltransferase activity"/>
    <property type="evidence" value="ECO:0007669"/>
    <property type="project" value="UniProtKB-KW"/>
</dbReference>
<gene>
    <name evidence="6" type="ORF">DXV75_14250</name>
</gene>
<name>A0A3D8M5K4_9ALTE</name>
<evidence type="ECO:0000256" key="4">
    <source>
        <dbReference type="SAM" id="Phobius"/>
    </source>
</evidence>
<comment type="similarity">
    <text evidence="1">Belongs to the glycosyltransferase 2 family.</text>
</comment>
<dbReference type="PANTHER" id="PTHR43685">
    <property type="entry name" value="GLYCOSYLTRANSFERASE"/>
    <property type="match status" value="1"/>
</dbReference>
<proteinExistence type="inferred from homology"/>
<evidence type="ECO:0000256" key="1">
    <source>
        <dbReference type="ARBA" id="ARBA00006739"/>
    </source>
</evidence>
<dbReference type="AlphaFoldDB" id="A0A3D8M5K4"/>